<accession>W9SBZ6</accession>
<dbReference type="InterPro" id="IPR007789">
    <property type="entry name" value="DUF688"/>
</dbReference>
<gene>
    <name evidence="2" type="ORF">L484_012968</name>
</gene>
<feature type="compositionally biased region" description="Polar residues" evidence="1">
    <location>
        <begin position="75"/>
        <end position="85"/>
    </location>
</feature>
<dbReference type="eggNOG" id="ENOG502QQ6K">
    <property type="taxonomic scope" value="Eukaryota"/>
</dbReference>
<evidence type="ECO:0000256" key="1">
    <source>
        <dbReference type="SAM" id="MobiDB-lite"/>
    </source>
</evidence>
<feature type="compositionally biased region" description="Low complexity" evidence="1">
    <location>
        <begin position="186"/>
        <end position="197"/>
    </location>
</feature>
<dbReference type="Proteomes" id="UP000030645">
    <property type="component" value="Unassembled WGS sequence"/>
</dbReference>
<dbReference type="AlphaFoldDB" id="W9SBZ6"/>
<feature type="region of interest" description="Disordered" evidence="1">
    <location>
        <begin position="168"/>
        <end position="197"/>
    </location>
</feature>
<evidence type="ECO:0000313" key="3">
    <source>
        <dbReference type="Proteomes" id="UP000030645"/>
    </source>
</evidence>
<proteinExistence type="predicted"/>
<dbReference type="EMBL" id="KE345922">
    <property type="protein sequence ID" value="EXC20892.1"/>
    <property type="molecule type" value="Genomic_DNA"/>
</dbReference>
<feature type="region of interest" description="Disordered" evidence="1">
    <location>
        <begin position="70"/>
        <end position="124"/>
    </location>
</feature>
<name>W9SBZ6_9ROSA</name>
<protein>
    <recommendedName>
        <fullName evidence="4">Hydroxyproline-rich glycoprotein family protein</fullName>
    </recommendedName>
</protein>
<dbReference type="Pfam" id="PF05097">
    <property type="entry name" value="DUF688"/>
    <property type="match status" value="1"/>
</dbReference>
<evidence type="ECO:0000313" key="2">
    <source>
        <dbReference type="EMBL" id="EXC20892.1"/>
    </source>
</evidence>
<dbReference type="PANTHER" id="PTHR37767:SF1">
    <property type="entry name" value="HYDROXYPROLINE-RICH GLYCOPROTEIN FAMILY PROTEIN"/>
    <property type="match status" value="1"/>
</dbReference>
<reference evidence="3" key="1">
    <citation type="submission" date="2013-01" db="EMBL/GenBank/DDBJ databases">
        <title>Draft Genome Sequence of a Mulberry Tree, Morus notabilis C.K. Schneid.</title>
        <authorList>
            <person name="He N."/>
            <person name="Zhao S."/>
        </authorList>
    </citation>
    <scope>NUCLEOTIDE SEQUENCE</scope>
</reference>
<sequence length="322" mass="35469">MAEIELIQTSTTSKKHVRQPPSVPFLWEVKPGIAKKDWKPEFPSVSSVPIVPLPPVKLIASVPFKWEEKPGTPLPSFSQPSQESASPLLPLPPIDNYPYEGVNVYQDSSEDSSSNEGDGQDEEQRGFKLDLGTFGSEADDSFCSAPSLLANCLVSSVAISTAVPAQNVSLPEDKSGPLESPSSPASETEISTSSYETGTSSLVGSSLLECLFPLFPPKSGFLEKVGNLDEPLKPPPQQWNQNFNYESTGNITVRRPPTLGELIMMSRRRSYRRNATQMRKQNLSMEFMKGRAFGCCIFANGIKMLDGFHGKRKKLPRLKLMW</sequence>
<organism evidence="2 3">
    <name type="scientific">Morus notabilis</name>
    <dbReference type="NCBI Taxonomy" id="981085"/>
    <lineage>
        <taxon>Eukaryota</taxon>
        <taxon>Viridiplantae</taxon>
        <taxon>Streptophyta</taxon>
        <taxon>Embryophyta</taxon>
        <taxon>Tracheophyta</taxon>
        <taxon>Spermatophyta</taxon>
        <taxon>Magnoliopsida</taxon>
        <taxon>eudicotyledons</taxon>
        <taxon>Gunneridae</taxon>
        <taxon>Pentapetalae</taxon>
        <taxon>rosids</taxon>
        <taxon>fabids</taxon>
        <taxon>Rosales</taxon>
        <taxon>Moraceae</taxon>
        <taxon>Moreae</taxon>
        <taxon>Morus</taxon>
    </lineage>
</organism>
<keyword evidence="3" id="KW-1185">Reference proteome</keyword>
<evidence type="ECO:0008006" key="4">
    <source>
        <dbReference type="Google" id="ProtNLM"/>
    </source>
</evidence>
<dbReference type="PANTHER" id="PTHR37767">
    <property type="entry name" value="HYDROXYPROLINE-RICH GLYCOPROTEIN FAMILY PROTEIN"/>
    <property type="match status" value="1"/>
</dbReference>